<protein>
    <recommendedName>
        <fullName evidence="3">Sulfotransferase</fullName>
        <ecNumber evidence="3">2.8.2.-</ecNumber>
    </recommendedName>
</protein>
<feature type="domain" description="Sulfotransferase" evidence="4">
    <location>
        <begin position="75"/>
        <end position="330"/>
    </location>
</feature>
<evidence type="ECO:0000313" key="6">
    <source>
        <dbReference type="Proteomes" id="UP001454036"/>
    </source>
</evidence>
<gene>
    <name evidence="5" type="ORF">LIER_39874</name>
</gene>
<reference evidence="5 6" key="1">
    <citation type="submission" date="2024-01" db="EMBL/GenBank/DDBJ databases">
        <title>The complete chloroplast genome sequence of Lithospermum erythrorhizon: insights into the phylogenetic relationship among Boraginaceae species and the maternal lineages of purple gromwells.</title>
        <authorList>
            <person name="Okada T."/>
            <person name="Watanabe K."/>
        </authorList>
    </citation>
    <scope>NUCLEOTIDE SEQUENCE [LARGE SCALE GENOMIC DNA]</scope>
</reference>
<dbReference type="SUPFAM" id="SSF52540">
    <property type="entry name" value="P-loop containing nucleoside triphosphate hydrolases"/>
    <property type="match status" value="1"/>
</dbReference>
<proteinExistence type="inferred from homology"/>
<comment type="similarity">
    <text evidence="1 3">Belongs to the sulfotransferase 1 family.</text>
</comment>
<evidence type="ECO:0000256" key="2">
    <source>
        <dbReference type="ARBA" id="ARBA00022679"/>
    </source>
</evidence>
<comment type="caution">
    <text evidence="5">The sequence shown here is derived from an EMBL/GenBank/DDBJ whole genome shotgun (WGS) entry which is preliminary data.</text>
</comment>
<dbReference type="AlphaFoldDB" id="A0AAV3QLG7"/>
<dbReference type="EMBL" id="BAABME010022063">
    <property type="protein sequence ID" value="GAA0164914.1"/>
    <property type="molecule type" value="Genomic_DNA"/>
</dbReference>
<keyword evidence="6" id="KW-1185">Reference proteome</keyword>
<evidence type="ECO:0000313" key="5">
    <source>
        <dbReference type="EMBL" id="GAA0164914.1"/>
    </source>
</evidence>
<dbReference type="InterPro" id="IPR027417">
    <property type="entry name" value="P-loop_NTPase"/>
</dbReference>
<evidence type="ECO:0000259" key="4">
    <source>
        <dbReference type="Pfam" id="PF00685"/>
    </source>
</evidence>
<dbReference type="GO" id="GO:0008146">
    <property type="term" value="F:sulfotransferase activity"/>
    <property type="evidence" value="ECO:0007669"/>
    <property type="project" value="InterPro"/>
</dbReference>
<sequence length="333" mass="39014">MDPSHSNEKNVANLETRNEEHAFQKLQKYQEIIANLPKDESIDSEWNLHLYQGFWYFSTTLENVFYLQENFNADPTDILICSPPKSGTTWLKSLSFAIMTRNRFDESSNPLFKAVSHECIPHLESDFASGSFSRDQELKLLGTHLPLNALPKSVFIENCKIVYICRDPKDLVVSMFHFAKKFPWPIFSFERTVERFCEGRSYYGPYWDHVLEYWKMSQEKPENVMFLKYEDMKENTLFYIKKLAEFLGEPFSQEEEMEGVPEKIMNMCSFENLSNLEVNKTGIHREGSAVEIGNNAFFRKGEVGDWKNHFTQKMKEKIDQTTQDKLHGSGFTF</sequence>
<name>A0AAV3QLG7_LITER</name>
<dbReference type="Proteomes" id="UP001454036">
    <property type="component" value="Unassembled WGS sequence"/>
</dbReference>
<evidence type="ECO:0000256" key="1">
    <source>
        <dbReference type="ARBA" id="ARBA00005771"/>
    </source>
</evidence>
<dbReference type="EC" id="2.8.2.-" evidence="3"/>
<dbReference type="Gene3D" id="3.40.50.300">
    <property type="entry name" value="P-loop containing nucleotide triphosphate hydrolases"/>
    <property type="match status" value="1"/>
</dbReference>
<dbReference type="PANTHER" id="PTHR11783">
    <property type="entry name" value="SULFOTRANSFERASE SULT"/>
    <property type="match status" value="1"/>
</dbReference>
<dbReference type="Pfam" id="PF00685">
    <property type="entry name" value="Sulfotransfer_1"/>
    <property type="match status" value="1"/>
</dbReference>
<accession>A0AAV3QLG7</accession>
<dbReference type="InterPro" id="IPR000863">
    <property type="entry name" value="Sulfotransferase_dom"/>
</dbReference>
<keyword evidence="2 3" id="KW-0808">Transferase</keyword>
<evidence type="ECO:0000256" key="3">
    <source>
        <dbReference type="RuleBase" id="RU361155"/>
    </source>
</evidence>
<organism evidence="5 6">
    <name type="scientific">Lithospermum erythrorhizon</name>
    <name type="common">Purple gromwell</name>
    <name type="synonym">Lithospermum officinale var. erythrorhizon</name>
    <dbReference type="NCBI Taxonomy" id="34254"/>
    <lineage>
        <taxon>Eukaryota</taxon>
        <taxon>Viridiplantae</taxon>
        <taxon>Streptophyta</taxon>
        <taxon>Embryophyta</taxon>
        <taxon>Tracheophyta</taxon>
        <taxon>Spermatophyta</taxon>
        <taxon>Magnoliopsida</taxon>
        <taxon>eudicotyledons</taxon>
        <taxon>Gunneridae</taxon>
        <taxon>Pentapetalae</taxon>
        <taxon>asterids</taxon>
        <taxon>lamiids</taxon>
        <taxon>Boraginales</taxon>
        <taxon>Boraginaceae</taxon>
        <taxon>Boraginoideae</taxon>
        <taxon>Lithospermeae</taxon>
        <taxon>Lithospermum</taxon>
    </lineage>
</organism>